<feature type="domain" description="Calponin-homology (CH)" evidence="2">
    <location>
        <begin position="55"/>
        <end position="142"/>
    </location>
</feature>
<dbReference type="OrthoDB" id="10017054at2759"/>
<dbReference type="Proteomes" id="UP000663829">
    <property type="component" value="Unassembled WGS sequence"/>
</dbReference>
<dbReference type="AlphaFoldDB" id="A0A813X5R9"/>
<dbReference type="InterPro" id="IPR050540">
    <property type="entry name" value="F-actin_Monoox_Mical"/>
</dbReference>
<dbReference type="FunFam" id="1.10.418.10:FF:000149">
    <property type="entry name" value="Smoothelin-like 1"/>
    <property type="match status" value="1"/>
</dbReference>
<evidence type="ECO:0000313" key="3">
    <source>
        <dbReference type="EMBL" id="CAF0860181.1"/>
    </source>
</evidence>
<dbReference type="PROSITE" id="PS50021">
    <property type="entry name" value="CH"/>
    <property type="match status" value="1"/>
</dbReference>
<evidence type="ECO:0000313" key="5">
    <source>
        <dbReference type="EMBL" id="CAF3647830.1"/>
    </source>
</evidence>
<gene>
    <name evidence="3" type="ORF">GPM918_LOCUS6543</name>
    <name evidence="4" type="ORF">OVA965_LOCUS9269</name>
    <name evidence="5" type="ORF">SRO942_LOCUS6543</name>
    <name evidence="6" type="ORF">TMI583_LOCUS9265</name>
</gene>
<reference evidence="3" key="1">
    <citation type="submission" date="2021-02" db="EMBL/GenBank/DDBJ databases">
        <authorList>
            <person name="Nowell W R."/>
        </authorList>
    </citation>
    <scope>NUCLEOTIDE SEQUENCE</scope>
</reference>
<dbReference type="PANTHER" id="PTHR23167">
    <property type="entry name" value="CALPONIN HOMOLOGY DOMAIN-CONTAINING PROTEIN DDB_G0272472-RELATED"/>
    <property type="match status" value="1"/>
</dbReference>
<dbReference type="EMBL" id="CAJNOQ010001012">
    <property type="protein sequence ID" value="CAF0860181.1"/>
    <property type="molecule type" value="Genomic_DNA"/>
</dbReference>
<evidence type="ECO:0000256" key="1">
    <source>
        <dbReference type="SAM" id="MobiDB-lite"/>
    </source>
</evidence>
<evidence type="ECO:0000313" key="4">
    <source>
        <dbReference type="EMBL" id="CAF0893897.1"/>
    </source>
</evidence>
<dbReference type="InterPro" id="IPR001715">
    <property type="entry name" value="CH_dom"/>
</dbReference>
<accession>A0A813X5R9</accession>
<protein>
    <recommendedName>
        <fullName evidence="2">Calponin-homology (CH) domain-containing protein</fullName>
    </recommendedName>
</protein>
<feature type="region of interest" description="Disordered" evidence="1">
    <location>
        <begin position="1"/>
        <end position="56"/>
    </location>
</feature>
<keyword evidence="7" id="KW-1185">Reference proteome</keyword>
<evidence type="ECO:0000313" key="7">
    <source>
        <dbReference type="Proteomes" id="UP000663829"/>
    </source>
</evidence>
<dbReference type="SUPFAM" id="SSF47576">
    <property type="entry name" value="Calponin-homology domain, CH-domain"/>
    <property type="match status" value="1"/>
</dbReference>
<dbReference type="PANTHER" id="PTHR23167:SF88">
    <property type="entry name" value="CALPONIN-HOMOLOGY (CH) DOMAIN-CONTAINING PROTEIN"/>
    <property type="match status" value="1"/>
</dbReference>
<comment type="caution">
    <text evidence="3">The sequence shown here is derived from an EMBL/GenBank/DDBJ whole genome shotgun (WGS) entry which is preliminary data.</text>
</comment>
<dbReference type="Pfam" id="PF00307">
    <property type="entry name" value="CH"/>
    <property type="match status" value="1"/>
</dbReference>
<name>A0A813X5R9_9BILA</name>
<dbReference type="SMART" id="SM00033">
    <property type="entry name" value="CH"/>
    <property type="match status" value="1"/>
</dbReference>
<dbReference type="EMBL" id="CAJOBA010003247">
    <property type="protein sequence ID" value="CAF3675695.1"/>
    <property type="molecule type" value="Genomic_DNA"/>
</dbReference>
<sequence length="142" mass="15637">MSGKNVRPSGTRGGASGQSSKAAFAMFQQKDKDVGGTGKASSDQLPSNNDPRNPASIKDRLLKWCEISTKGYPHVNVKNFSSSWADGMAFCALTHHFIPDAFDFNTLNPQEKRKNLELAFRVAEQFDADRSEDKLTKKGKLI</sequence>
<organism evidence="3 7">
    <name type="scientific">Didymodactylos carnosus</name>
    <dbReference type="NCBI Taxonomy" id="1234261"/>
    <lineage>
        <taxon>Eukaryota</taxon>
        <taxon>Metazoa</taxon>
        <taxon>Spiralia</taxon>
        <taxon>Gnathifera</taxon>
        <taxon>Rotifera</taxon>
        <taxon>Eurotatoria</taxon>
        <taxon>Bdelloidea</taxon>
        <taxon>Philodinida</taxon>
        <taxon>Philodinidae</taxon>
        <taxon>Didymodactylos</taxon>
    </lineage>
</organism>
<dbReference type="EMBL" id="CAJNOK010003246">
    <property type="protein sequence ID" value="CAF0893897.1"/>
    <property type="molecule type" value="Genomic_DNA"/>
</dbReference>
<proteinExistence type="predicted"/>
<evidence type="ECO:0000259" key="2">
    <source>
        <dbReference type="PROSITE" id="PS50021"/>
    </source>
</evidence>
<dbReference type="EMBL" id="CAJOBC010001012">
    <property type="protein sequence ID" value="CAF3647830.1"/>
    <property type="molecule type" value="Genomic_DNA"/>
</dbReference>
<dbReference type="InterPro" id="IPR036872">
    <property type="entry name" value="CH_dom_sf"/>
</dbReference>
<feature type="compositionally biased region" description="Polar residues" evidence="1">
    <location>
        <begin position="39"/>
        <end position="51"/>
    </location>
</feature>
<evidence type="ECO:0000313" key="6">
    <source>
        <dbReference type="EMBL" id="CAF3675695.1"/>
    </source>
</evidence>
<dbReference type="Gene3D" id="1.10.418.10">
    <property type="entry name" value="Calponin-like domain"/>
    <property type="match status" value="1"/>
</dbReference>
<dbReference type="Proteomes" id="UP000681722">
    <property type="component" value="Unassembled WGS sequence"/>
</dbReference>
<dbReference type="Proteomes" id="UP000682733">
    <property type="component" value="Unassembled WGS sequence"/>
</dbReference>
<dbReference type="Proteomes" id="UP000677228">
    <property type="component" value="Unassembled WGS sequence"/>
</dbReference>